<proteinExistence type="predicted"/>
<keyword evidence="2" id="KW-1185">Reference proteome</keyword>
<organism evidence="1 2">
    <name type="scientific">Neurospora intermedia</name>
    <dbReference type="NCBI Taxonomy" id="5142"/>
    <lineage>
        <taxon>Eukaryota</taxon>
        <taxon>Fungi</taxon>
        <taxon>Dikarya</taxon>
        <taxon>Ascomycota</taxon>
        <taxon>Pezizomycotina</taxon>
        <taxon>Sordariomycetes</taxon>
        <taxon>Sordariomycetidae</taxon>
        <taxon>Sordariales</taxon>
        <taxon>Sordariaceae</taxon>
        <taxon>Neurospora</taxon>
    </lineage>
</organism>
<evidence type="ECO:0000313" key="2">
    <source>
        <dbReference type="Proteomes" id="UP001451303"/>
    </source>
</evidence>
<evidence type="ECO:0000313" key="1">
    <source>
        <dbReference type="EMBL" id="KAL0466306.1"/>
    </source>
</evidence>
<dbReference type="Proteomes" id="UP001451303">
    <property type="component" value="Unassembled WGS sequence"/>
</dbReference>
<dbReference type="EMBL" id="JAVLET010000013">
    <property type="protein sequence ID" value="KAL0466306.1"/>
    <property type="molecule type" value="Genomic_DNA"/>
</dbReference>
<reference evidence="1 2" key="1">
    <citation type="submission" date="2023-09" db="EMBL/GenBank/DDBJ databases">
        <title>Multi-omics analysis of a traditional fermented food reveals byproduct-associated fungal strains for waste-to-food upcycling.</title>
        <authorList>
            <consortium name="Lawrence Berkeley National Laboratory"/>
            <person name="Rekdal V.M."/>
            <person name="Villalobos-Escobedo J.M."/>
            <person name="Rodriguez-Valeron N."/>
            <person name="Garcia M.O."/>
            <person name="Vasquez D.P."/>
            <person name="Damayanti I."/>
            <person name="Sorensen P.M."/>
            <person name="Baidoo E.E."/>
            <person name="De Carvalho A.C."/>
            <person name="Riley R."/>
            <person name="Lipzen A."/>
            <person name="He G."/>
            <person name="Yan M."/>
            <person name="Haridas S."/>
            <person name="Daum C."/>
            <person name="Yoshinaga Y."/>
            <person name="Ng V."/>
            <person name="Grigoriev I.V."/>
            <person name="Munk R."/>
            <person name="Nuraida L."/>
            <person name="Wijaya C.H."/>
            <person name="Morales P.-C."/>
            <person name="Keasling J.D."/>
        </authorList>
    </citation>
    <scope>NUCLEOTIDE SEQUENCE [LARGE SCALE GENOMIC DNA]</scope>
    <source>
        <strain evidence="1 2">FGSC 2613</strain>
    </source>
</reference>
<name>A0ABR3D0T2_NEUIN</name>
<protein>
    <submittedName>
        <fullName evidence="1">Uncharacterized protein</fullName>
    </submittedName>
</protein>
<sequence length="95" mass="10659">MHAVSLFNSRSSPIKAVNDSNQVQLLQKTNKTCRLFSQMCSSIHDPYRQKAYSFLLTRDTSTISCSHYSRVSSTSEHMEVPDSGLAPIRRLVPLG</sequence>
<gene>
    <name evidence="1" type="ORF">QR685DRAFT_536149</name>
</gene>
<accession>A0ABR3D0T2</accession>
<comment type="caution">
    <text evidence="1">The sequence shown here is derived from an EMBL/GenBank/DDBJ whole genome shotgun (WGS) entry which is preliminary data.</text>
</comment>